<evidence type="ECO:0000313" key="3">
    <source>
        <dbReference type="Proteomes" id="UP000015106"/>
    </source>
</evidence>
<dbReference type="InterPro" id="IPR053151">
    <property type="entry name" value="RNase_H-like"/>
</dbReference>
<dbReference type="Gramene" id="TuG1812G0200001191.01.T01">
    <property type="protein sequence ID" value="TuG1812G0200001191.01.T01.cds441388"/>
    <property type="gene ID" value="TuG1812G0200001191.01"/>
</dbReference>
<name>A0A8R7TDL6_TRIUA</name>
<accession>A0A8R7TDL6</accession>
<dbReference type="CDD" id="cd06222">
    <property type="entry name" value="RNase_H_like"/>
    <property type="match status" value="1"/>
</dbReference>
<reference evidence="2" key="2">
    <citation type="submission" date="2018-03" db="EMBL/GenBank/DDBJ databases">
        <title>The Triticum urartu genome reveals the dynamic nature of wheat genome evolution.</title>
        <authorList>
            <person name="Ling H."/>
            <person name="Ma B."/>
            <person name="Shi X."/>
            <person name="Liu H."/>
            <person name="Dong L."/>
            <person name="Sun H."/>
            <person name="Cao Y."/>
            <person name="Gao Q."/>
            <person name="Zheng S."/>
            <person name="Li Y."/>
            <person name="Yu Y."/>
            <person name="Du H."/>
            <person name="Qi M."/>
            <person name="Li Y."/>
            <person name="Yu H."/>
            <person name="Cui Y."/>
            <person name="Wang N."/>
            <person name="Chen C."/>
            <person name="Wu H."/>
            <person name="Zhao Y."/>
            <person name="Zhang J."/>
            <person name="Li Y."/>
            <person name="Zhou W."/>
            <person name="Zhang B."/>
            <person name="Hu W."/>
            <person name="Eijk M."/>
            <person name="Tang J."/>
            <person name="Witsenboer H."/>
            <person name="Zhao S."/>
            <person name="Li Z."/>
            <person name="Zhang A."/>
            <person name="Wang D."/>
            <person name="Liang C."/>
        </authorList>
    </citation>
    <scope>NUCLEOTIDE SEQUENCE [LARGE SCALE GENOMIC DNA]</scope>
    <source>
        <strain evidence="2">cv. G1812</strain>
    </source>
</reference>
<dbReference type="PANTHER" id="PTHR47723:SF19">
    <property type="entry name" value="POLYNUCLEOTIDYL TRANSFERASE, RIBONUCLEASE H-LIKE SUPERFAMILY PROTEIN"/>
    <property type="match status" value="1"/>
</dbReference>
<dbReference type="Pfam" id="PF13456">
    <property type="entry name" value="RVT_3"/>
    <property type="match status" value="1"/>
</dbReference>
<dbReference type="InterPro" id="IPR002156">
    <property type="entry name" value="RNaseH_domain"/>
</dbReference>
<proteinExistence type="predicted"/>
<reference evidence="2" key="3">
    <citation type="submission" date="2022-06" db="UniProtKB">
        <authorList>
            <consortium name="EnsemblPlants"/>
        </authorList>
    </citation>
    <scope>IDENTIFICATION</scope>
</reference>
<dbReference type="SUPFAM" id="SSF53098">
    <property type="entry name" value="Ribonuclease H-like"/>
    <property type="match status" value="1"/>
</dbReference>
<evidence type="ECO:0000259" key="1">
    <source>
        <dbReference type="Pfam" id="PF13456"/>
    </source>
</evidence>
<protein>
    <recommendedName>
        <fullName evidence="1">RNase H type-1 domain-containing protein</fullName>
    </recommendedName>
</protein>
<dbReference type="GO" id="GO:0004523">
    <property type="term" value="F:RNA-DNA hybrid ribonuclease activity"/>
    <property type="evidence" value="ECO:0007669"/>
    <property type="project" value="InterPro"/>
</dbReference>
<evidence type="ECO:0000313" key="2">
    <source>
        <dbReference type="EnsemblPlants" id="TuG1812G0200001191.01.T01.cds441388"/>
    </source>
</evidence>
<organism evidence="2 3">
    <name type="scientific">Triticum urartu</name>
    <name type="common">Red wild einkorn</name>
    <name type="synonym">Crithodium urartu</name>
    <dbReference type="NCBI Taxonomy" id="4572"/>
    <lineage>
        <taxon>Eukaryota</taxon>
        <taxon>Viridiplantae</taxon>
        <taxon>Streptophyta</taxon>
        <taxon>Embryophyta</taxon>
        <taxon>Tracheophyta</taxon>
        <taxon>Spermatophyta</taxon>
        <taxon>Magnoliopsida</taxon>
        <taxon>Liliopsida</taxon>
        <taxon>Poales</taxon>
        <taxon>Poaceae</taxon>
        <taxon>BOP clade</taxon>
        <taxon>Pooideae</taxon>
        <taxon>Triticodae</taxon>
        <taxon>Triticeae</taxon>
        <taxon>Triticinae</taxon>
        <taxon>Triticum</taxon>
    </lineage>
</organism>
<sequence length="90" mass="9950">MAIREALALADDLYMANIQVASDSKVVVEDIRDNNPTVYGAIIHEIVEHRSNFHTCNIGHESRSSNVEAHKLAKHALSLPAGRHVWLGQP</sequence>
<dbReference type="EnsemblPlants" id="TuG1812G0200001191.01.T01">
    <property type="protein sequence ID" value="TuG1812G0200001191.01.T01.cds441388"/>
    <property type="gene ID" value="TuG1812G0200001191.01"/>
</dbReference>
<dbReference type="InterPro" id="IPR044730">
    <property type="entry name" value="RNase_H-like_dom_plant"/>
</dbReference>
<dbReference type="PANTHER" id="PTHR47723">
    <property type="entry name" value="OS05G0353850 PROTEIN"/>
    <property type="match status" value="1"/>
</dbReference>
<dbReference type="InterPro" id="IPR012337">
    <property type="entry name" value="RNaseH-like_sf"/>
</dbReference>
<keyword evidence="3" id="KW-1185">Reference proteome</keyword>
<dbReference type="AlphaFoldDB" id="A0A8R7TDL6"/>
<dbReference type="Proteomes" id="UP000015106">
    <property type="component" value="Chromosome 2"/>
</dbReference>
<dbReference type="InterPro" id="IPR036397">
    <property type="entry name" value="RNaseH_sf"/>
</dbReference>
<feature type="domain" description="RNase H type-1" evidence="1">
    <location>
        <begin position="1"/>
        <end position="76"/>
    </location>
</feature>
<dbReference type="GO" id="GO:0003676">
    <property type="term" value="F:nucleic acid binding"/>
    <property type="evidence" value="ECO:0007669"/>
    <property type="project" value="InterPro"/>
</dbReference>
<dbReference type="Gene3D" id="3.30.420.10">
    <property type="entry name" value="Ribonuclease H-like superfamily/Ribonuclease H"/>
    <property type="match status" value="1"/>
</dbReference>
<reference evidence="3" key="1">
    <citation type="journal article" date="2013" name="Nature">
        <title>Draft genome of the wheat A-genome progenitor Triticum urartu.</title>
        <authorList>
            <person name="Ling H.Q."/>
            <person name="Zhao S."/>
            <person name="Liu D."/>
            <person name="Wang J."/>
            <person name="Sun H."/>
            <person name="Zhang C."/>
            <person name="Fan H."/>
            <person name="Li D."/>
            <person name="Dong L."/>
            <person name="Tao Y."/>
            <person name="Gao C."/>
            <person name="Wu H."/>
            <person name="Li Y."/>
            <person name="Cui Y."/>
            <person name="Guo X."/>
            <person name="Zheng S."/>
            <person name="Wang B."/>
            <person name="Yu K."/>
            <person name="Liang Q."/>
            <person name="Yang W."/>
            <person name="Lou X."/>
            <person name="Chen J."/>
            <person name="Feng M."/>
            <person name="Jian J."/>
            <person name="Zhang X."/>
            <person name="Luo G."/>
            <person name="Jiang Y."/>
            <person name="Liu J."/>
            <person name="Wang Z."/>
            <person name="Sha Y."/>
            <person name="Zhang B."/>
            <person name="Wu H."/>
            <person name="Tang D."/>
            <person name="Shen Q."/>
            <person name="Xue P."/>
            <person name="Zou S."/>
            <person name="Wang X."/>
            <person name="Liu X."/>
            <person name="Wang F."/>
            <person name="Yang Y."/>
            <person name="An X."/>
            <person name="Dong Z."/>
            <person name="Zhang K."/>
            <person name="Zhang X."/>
            <person name="Luo M.C."/>
            <person name="Dvorak J."/>
            <person name="Tong Y."/>
            <person name="Wang J."/>
            <person name="Yang H."/>
            <person name="Li Z."/>
            <person name="Wang D."/>
            <person name="Zhang A."/>
            <person name="Wang J."/>
        </authorList>
    </citation>
    <scope>NUCLEOTIDE SEQUENCE</scope>
    <source>
        <strain evidence="3">cv. G1812</strain>
    </source>
</reference>